<dbReference type="GO" id="GO:0005737">
    <property type="term" value="C:cytoplasm"/>
    <property type="evidence" value="ECO:0007669"/>
    <property type="project" value="TreeGrafter"/>
</dbReference>
<dbReference type="InterPro" id="IPR029052">
    <property type="entry name" value="Metallo-depent_PP-like"/>
</dbReference>
<accession>A0A368TUH1</accession>
<dbReference type="AlphaFoldDB" id="A0A368TUH1"/>
<protein>
    <submittedName>
        <fullName evidence="2">Metallophosphoesterase</fullName>
    </submittedName>
</protein>
<reference evidence="2 3" key="1">
    <citation type="submission" date="2018-07" db="EMBL/GenBank/DDBJ databases">
        <title>Halomonas rutogse sp. nov., isolated from Lake TangqianCo on Tibetan Plateau.</title>
        <authorList>
            <person name="Lu H."/>
            <person name="Xing P."/>
            <person name="Wu Q."/>
        </authorList>
    </citation>
    <scope>NUCLEOTIDE SEQUENCE [LARGE SCALE GENOMIC DNA]</scope>
    <source>
        <strain evidence="2 3">TQ8S</strain>
    </source>
</reference>
<feature type="domain" description="Calcineurin-like phosphoesterase" evidence="1">
    <location>
        <begin position="14"/>
        <end position="183"/>
    </location>
</feature>
<dbReference type="SUPFAM" id="SSF56300">
    <property type="entry name" value="Metallo-dependent phosphatases"/>
    <property type="match status" value="1"/>
</dbReference>
<dbReference type="Gene3D" id="3.60.21.10">
    <property type="match status" value="1"/>
</dbReference>
<keyword evidence="3" id="KW-1185">Reference proteome</keyword>
<evidence type="ECO:0000313" key="3">
    <source>
        <dbReference type="Proteomes" id="UP000253204"/>
    </source>
</evidence>
<dbReference type="InterPro" id="IPR004843">
    <property type="entry name" value="Calcineurin-like_PHP"/>
</dbReference>
<dbReference type="PANTHER" id="PTHR42850:SF11">
    <property type="entry name" value="BIS(5'-NUCLEOSYL)-TETRAPHOSPHATASE [SYMMETRICAL]"/>
    <property type="match status" value="1"/>
</dbReference>
<dbReference type="InterPro" id="IPR050126">
    <property type="entry name" value="Ap4A_hydrolase"/>
</dbReference>
<dbReference type="RefSeq" id="WP_114487884.1">
    <property type="nucleotide sequence ID" value="NZ_CBCSHM010000094.1"/>
</dbReference>
<evidence type="ECO:0000313" key="2">
    <source>
        <dbReference type="EMBL" id="RCV87907.1"/>
    </source>
</evidence>
<gene>
    <name evidence="2" type="ORF">DU506_15925</name>
</gene>
<dbReference type="GO" id="GO:0110154">
    <property type="term" value="P:RNA decapping"/>
    <property type="evidence" value="ECO:0007669"/>
    <property type="project" value="TreeGrafter"/>
</dbReference>
<dbReference type="PANTHER" id="PTHR42850">
    <property type="entry name" value="METALLOPHOSPHOESTERASE"/>
    <property type="match status" value="1"/>
</dbReference>
<dbReference type="GO" id="GO:0016791">
    <property type="term" value="F:phosphatase activity"/>
    <property type="evidence" value="ECO:0007669"/>
    <property type="project" value="TreeGrafter"/>
</dbReference>
<proteinExistence type="predicted"/>
<name>A0A368TUH1_9GAMM</name>
<dbReference type="Pfam" id="PF00149">
    <property type="entry name" value="Metallophos"/>
    <property type="match status" value="1"/>
</dbReference>
<dbReference type="GO" id="GO:0008803">
    <property type="term" value="F:bis(5'-nucleosyl)-tetraphosphatase (symmetrical) activity"/>
    <property type="evidence" value="ECO:0007669"/>
    <property type="project" value="TreeGrafter"/>
</dbReference>
<dbReference type="EMBL" id="QPIJ01000045">
    <property type="protein sequence ID" value="RCV87907.1"/>
    <property type="molecule type" value="Genomic_DNA"/>
</dbReference>
<organism evidence="2 3">
    <name type="scientific">Vreelandella rituensis</name>
    <dbReference type="NCBI Taxonomy" id="2282306"/>
    <lineage>
        <taxon>Bacteria</taxon>
        <taxon>Pseudomonadati</taxon>
        <taxon>Pseudomonadota</taxon>
        <taxon>Gammaproteobacteria</taxon>
        <taxon>Oceanospirillales</taxon>
        <taxon>Halomonadaceae</taxon>
        <taxon>Vreelandella</taxon>
    </lineage>
</organism>
<sequence>MLVTHETNRNGRDWVAGDIHGQYDTLFDALTQAGFDSKHDRLFQVGDLIDRGRDSFKCLSLAFEPWFFGVLGNHEQLALDAFRTGGSAWELWMLNGGKWVYSENPNEVAAVLEKAMKHLPLVREINAGRYRVGMVHAEPPQDWLRLKDDVDVYRETLTWGRKRYEAQDNRVVSGINAVVVGHTIVKAPIWLGNVLYLDTGAFMKDGYLTLVPLDEIIAMTPSDFSDRS</sequence>
<comment type="caution">
    <text evidence="2">The sequence shown here is derived from an EMBL/GenBank/DDBJ whole genome shotgun (WGS) entry which is preliminary data.</text>
</comment>
<evidence type="ECO:0000259" key="1">
    <source>
        <dbReference type="Pfam" id="PF00149"/>
    </source>
</evidence>
<dbReference type="OrthoDB" id="5296354at2"/>
<dbReference type="Proteomes" id="UP000253204">
    <property type="component" value="Unassembled WGS sequence"/>
</dbReference>